<dbReference type="InterPro" id="IPR036751">
    <property type="entry name" value="SpoVG_sf"/>
</dbReference>
<dbReference type="EMBL" id="JAQIFT010000033">
    <property type="protein sequence ID" value="MDA3731406.1"/>
    <property type="molecule type" value="Genomic_DNA"/>
</dbReference>
<protein>
    <submittedName>
        <fullName evidence="4">SpoVG family protein</fullName>
    </submittedName>
</protein>
<dbReference type="PANTHER" id="PTHR38429">
    <property type="entry name" value="SEPTATION PROTEIN SPOVG-RELATED"/>
    <property type="match status" value="1"/>
</dbReference>
<accession>A0AA42DLY0</accession>
<evidence type="ECO:0000313" key="5">
    <source>
        <dbReference type="Proteomes" id="UP001169242"/>
    </source>
</evidence>
<evidence type="ECO:0000256" key="2">
    <source>
        <dbReference type="ARBA" id="ARBA00023210"/>
    </source>
</evidence>
<dbReference type="GO" id="GO:0000917">
    <property type="term" value="P:division septum assembly"/>
    <property type="evidence" value="ECO:0007669"/>
    <property type="project" value="UniProtKB-KW"/>
</dbReference>
<gene>
    <name evidence="4" type="ORF">PBV87_07945</name>
</gene>
<reference evidence="4" key="1">
    <citation type="journal article" date="2023" name="Int. J. Syst. Evol. Microbiol.">
        <title>&lt;i&gt;Holtiella tumoricola&lt;/i&gt; gen. nov. sp. nov., isolated from a human clinical sample.</title>
        <authorList>
            <person name="Allen-Vercoe E."/>
            <person name="Daigneault M.C."/>
            <person name="Vancuren S.J."/>
            <person name="Cochrane K."/>
            <person name="O'Neal L.L."/>
            <person name="Sankaranarayanan K."/>
            <person name="Lawson P.A."/>
        </authorList>
    </citation>
    <scope>NUCLEOTIDE SEQUENCE</scope>
    <source>
        <strain evidence="4">CC70A</strain>
    </source>
</reference>
<dbReference type="Proteomes" id="UP001169242">
    <property type="component" value="Unassembled WGS sequence"/>
</dbReference>
<organism evidence="4 5">
    <name type="scientific">Holtiella tumoricola</name>
    <dbReference type="NCBI Taxonomy" id="3018743"/>
    <lineage>
        <taxon>Bacteria</taxon>
        <taxon>Bacillati</taxon>
        <taxon>Bacillota</taxon>
        <taxon>Clostridia</taxon>
        <taxon>Lachnospirales</taxon>
        <taxon>Cellulosilyticaceae</taxon>
        <taxon>Holtiella</taxon>
    </lineage>
</organism>
<dbReference type="Gene3D" id="3.30.1120.40">
    <property type="entry name" value="Stage V sporulation protein G"/>
    <property type="match status" value="1"/>
</dbReference>
<evidence type="ECO:0000256" key="3">
    <source>
        <dbReference type="ARBA" id="ARBA00023306"/>
    </source>
</evidence>
<dbReference type="PANTHER" id="PTHR38429:SF1">
    <property type="entry name" value="SEPTATION PROTEIN SPOVG-RELATED"/>
    <property type="match status" value="1"/>
</dbReference>
<keyword evidence="1" id="KW-0132">Cell division</keyword>
<comment type="caution">
    <text evidence="4">The sequence shown here is derived from an EMBL/GenBank/DDBJ whole genome shotgun (WGS) entry which is preliminary data.</text>
</comment>
<proteinExistence type="predicted"/>
<dbReference type="SUPFAM" id="SSF160537">
    <property type="entry name" value="SpoVG-like"/>
    <property type="match status" value="1"/>
</dbReference>
<keyword evidence="5" id="KW-1185">Reference proteome</keyword>
<dbReference type="RefSeq" id="WP_271011791.1">
    <property type="nucleotide sequence ID" value="NZ_JAQIFT010000033.1"/>
</dbReference>
<sequence length="107" mass="11908">MKQNNNLNFDVRVNTIENGGNVKAYASVNIGGAYAIKNLRIIEGSKGIFVAMPSVKNHKGEYDDIFFPITKESRTALNDSVIAAYEKKLEMSDNHTQEQKDAPELSM</sequence>
<evidence type="ECO:0000256" key="1">
    <source>
        <dbReference type="ARBA" id="ARBA00022618"/>
    </source>
</evidence>
<dbReference type="Pfam" id="PF04026">
    <property type="entry name" value="SpoVG"/>
    <property type="match status" value="1"/>
</dbReference>
<dbReference type="AlphaFoldDB" id="A0AA42DLY0"/>
<name>A0AA42DLY0_9FIRM</name>
<keyword evidence="3" id="KW-0131">Cell cycle</keyword>
<evidence type="ECO:0000313" key="4">
    <source>
        <dbReference type="EMBL" id="MDA3731406.1"/>
    </source>
</evidence>
<dbReference type="InterPro" id="IPR007170">
    <property type="entry name" value="SpoVG"/>
</dbReference>
<keyword evidence="2" id="KW-0717">Septation</keyword>
<dbReference type="GO" id="GO:0030435">
    <property type="term" value="P:sporulation resulting in formation of a cellular spore"/>
    <property type="evidence" value="ECO:0007669"/>
    <property type="project" value="InterPro"/>
</dbReference>